<comment type="caution">
    <text evidence="4">The sequence shown here is derived from an EMBL/GenBank/DDBJ whole genome shotgun (WGS) entry which is preliminary data.</text>
</comment>
<keyword evidence="5" id="KW-1185">Reference proteome</keyword>
<dbReference type="OrthoDB" id="18487at2759"/>
<evidence type="ECO:0000256" key="2">
    <source>
        <dbReference type="SAM" id="SignalP"/>
    </source>
</evidence>
<proteinExistence type="predicted"/>
<dbReference type="SUPFAM" id="SSF81296">
    <property type="entry name" value="E set domains"/>
    <property type="match status" value="4"/>
</dbReference>
<evidence type="ECO:0000313" key="4">
    <source>
        <dbReference type="EMBL" id="KAF2073879.1"/>
    </source>
</evidence>
<dbReference type="PANTHER" id="PTHR31378:SF5">
    <property type="entry name" value="EGF-LIKE DOMAIN-CONTAINING PROTEIN"/>
    <property type="match status" value="1"/>
</dbReference>
<evidence type="ECO:0000259" key="3">
    <source>
        <dbReference type="PROSITE" id="PS01186"/>
    </source>
</evidence>
<dbReference type="PROSITE" id="PS01186">
    <property type="entry name" value="EGF_2"/>
    <property type="match status" value="1"/>
</dbReference>
<feature type="transmembrane region" description="Helical" evidence="1">
    <location>
        <begin position="990"/>
        <end position="1013"/>
    </location>
</feature>
<gene>
    <name evidence="4" type="ORF">CYY_004803</name>
</gene>
<feature type="chain" id="PRO_5035265627" description="EGF-like domain-containing protein" evidence="2">
    <location>
        <begin position="25"/>
        <end position="1034"/>
    </location>
</feature>
<name>A0A8J4PW76_9MYCE</name>
<evidence type="ECO:0000256" key="1">
    <source>
        <dbReference type="SAM" id="Phobius"/>
    </source>
</evidence>
<organism evidence="4 5">
    <name type="scientific">Polysphondylium violaceum</name>
    <dbReference type="NCBI Taxonomy" id="133409"/>
    <lineage>
        <taxon>Eukaryota</taxon>
        <taxon>Amoebozoa</taxon>
        <taxon>Evosea</taxon>
        <taxon>Eumycetozoa</taxon>
        <taxon>Dictyostelia</taxon>
        <taxon>Dictyosteliales</taxon>
        <taxon>Dictyosteliaceae</taxon>
        <taxon>Polysphondylium</taxon>
    </lineage>
</organism>
<dbReference type="InterPro" id="IPR000742">
    <property type="entry name" value="EGF"/>
</dbReference>
<dbReference type="AlphaFoldDB" id="A0A8J4PW76"/>
<protein>
    <recommendedName>
        <fullName evidence="3">EGF-like domain-containing protein</fullName>
    </recommendedName>
</protein>
<dbReference type="InterPro" id="IPR054484">
    <property type="entry name" value="ComC_SSD"/>
</dbReference>
<dbReference type="Proteomes" id="UP000695562">
    <property type="component" value="Unassembled WGS sequence"/>
</dbReference>
<feature type="signal peptide" evidence="2">
    <location>
        <begin position="1"/>
        <end position="24"/>
    </location>
</feature>
<dbReference type="InterPro" id="IPR014756">
    <property type="entry name" value="Ig_E-set"/>
</dbReference>
<dbReference type="Pfam" id="PF22933">
    <property type="entry name" value="ComC_SSD"/>
    <property type="match status" value="1"/>
</dbReference>
<dbReference type="CDD" id="cd00603">
    <property type="entry name" value="IPT_PCSR"/>
    <property type="match status" value="1"/>
</dbReference>
<keyword evidence="1" id="KW-0812">Transmembrane</keyword>
<keyword evidence="1" id="KW-1133">Transmembrane helix</keyword>
<dbReference type="EMBL" id="AJWJ01000177">
    <property type="protein sequence ID" value="KAF2073879.1"/>
    <property type="molecule type" value="Genomic_DNA"/>
</dbReference>
<dbReference type="Gene3D" id="2.10.25.10">
    <property type="entry name" value="Laminin"/>
    <property type="match status" value="1"/>
</dbReference>
<keyword evidence="1" id="KW-0472">Membrane</keyword>
<sequence>MMRNYKHCIVIFPFLFLYLHVTLGVAPIIEGFKPSFGTVGTSDRITILGSNFATLSAVYSNGIKQSVITSIDSTTRYFTNTAPSSLQYNIQAENQAGEKSNIATYYIAQVDVANSYQKNTDYYIVGTFDTIPDHSNLKVMAILNYPLQYLNGTHLTFKLNLELLSANSIGLYDDSTSVSVESFKFEFAPIVHSANFNMDLLYIQGIFLETNNLEISILTRGVVYPCVPSAASTSDMSCTATKRSLTNPITSFQILNKRNSKVTYYSVVFQTAIQSHSNFANGTAIFYGQFSIDLNNKLDGLTNLNINIDDIKPTQFTIIYPANAKCGYAYVGTAGLRQTNNYYVCPTPKLENVITLPSTSNGLVLTFKSYFTSMVVYGTNDNAIVFILDYQDGQDGYMCAIADSKYASGSYESTCVVPKENSFFIVAVTYSGEISNRLLVEYKPTISNCSSTDYMVPGKVTIYGTNFINQNIKISIETANCINPIPRNATQIVCNFPSNIVVQDFFKPLQVTISVGTYQISENIFLYNRPNPLIQSATSILYGSPGLVTIVGNYFGDPDIVVRIGGSDCRVTILTDTEMVCSFNSDVPSDYTTPLDVFVSIRSKYNSISRVFYYTRPTPIIKSATSTKYLVPAKVTIIGSILASDQIFVSIGGSECSQALSSLDGTSITCQFKSDVFIDDFRKPLDVFISIEQKFNSTNQVFLYINPAKNCPNGKNGELCSGHGQCNQQQFVCDCKDGWASFDCSINDGGTIIPDPNVNNDTSSTIITPSGTEFDVGIILINEMGQDDNILNSYNVGNITWNNITKQDNQYSYMTTLPNTNSTLLVKLSINPLDKRVFYNFAGDIIPILPKSIKYQVELENYDFKSTLNSLNFIFKSGVTKGESNCIYQENTDTQVLLDSLRSIQMTLNGETLVGTFSDRIILDNRPSYNKVEKLNQTEISKLSLNDQITYISISTSYFKSNVVVDPNFGVLVSNAPNNGCMEKKKFESWKIGVIVTAGVIAVSMAVAILYVLKKRKQRILFNAKLQKLNNNKF</sequence>
<evidence type="ECO:0000313" key="5">
    <source>
        <dbReference type="Proteomes" id="UP000695562"/>
    </source>
</evidence>
<dbReference type="InterPro" id="IPR002909">
    <property type="entry name" value="IPT_dom"/>
</dbReference>
<accession>A0A8J4PW76</accession>
<feature type="domain" description="EGF-like" evidence="3">
    <location>
        <begin position="733"/>
        <end position="744"/>
    </location>
</feature>
<dbReference type="Pfam" id="PF01833">
    <property type="entry name" value="TIG"/>
    <property type="match status" value="1"/>
</dbReference>
<dbReference type="InterPro" id="IPR013783">
    <property type="entry name" value="Ig-like_fold"/>
</dbReference>
<keyword evidence="2" id="KW-0732">Signal</keyword>
<dbReference type="PANTHER" id="PTHR31378">
    <property type="entry name" value="EGF-LIKE DOMAIN-CONTAINING PROTEIN-RELATED-RELATED"/>
    <property type="match status" value="1"/>
</dbReference>
<reference evidence="4" key="1">
    <citation type="submission" date="2020-01" db="EMBL/GenBank/DDBJ databases">
        <title>Development of genomics and gene disruption for Polysphondylium violaceum indicates a role for the polyketide synthase stlB in stalk morphogenesis.</title>
        <authorList>
            <person name="Narita B."/>
            <person name="Kawabe Y."/>
            <person name="Kin K."/>
            <person name="Saito T."/>
            <person name="Gibbs R."/>
            <person name="Kuspa A."/>
            <person name="Muzny D."/>
            <person name="Queller D."/>
            <person name="Richards S."/>
            <person name="Strassman J."/>
            <person name="Sucgang R."/>
            <person name="Worley K."/>
            <person name="Schaap P."/>
        </authorList>
    </citation>
    <scope>NUCLEOTIDE SEQUENCE</scope>
    <source>
        <strain evidence="4">QSvi11</strain>
    </source>
</reference>
<dbReference type="Gene3D" id="2.60.40.10">
    <property type="entry name" value="Immunoglobulins"/>
    <property type="match status" value="3"/>
</dbReference>